<evidence type="ECO:0000313" key="1">
    <source>
        <dbReference type="EMBL" id="RUM96793.1"/>
    </source>
</evidence>
<dbReference type="AlphaFoldDB" id="A0A432V3K3"/>
<keyword evidence="2" id="KW-1185">Reference proteome</keyword>
<accession>A0A432V3K3</accession>
<evidence type="ECO:0000313" key="2">
    <source>
        <dbReference type="Proteomes" id="UP000281647"/>
    </source>
</evidence>
<sequence>MAEISGKASARLPDHASVEAVLARLPAGAGEPELAAALTEAFPGFGFSAASVDDQYWRDTRSVLAADGTRIAEYRPWMEAELARGNGDVAALWTRLQGTDLQISEWHGNSVYAFARTGSGAADYVQISLGREVEWCAGPIVNPAHRPWSAEALLDPPWIAHDDISDDRIVAGPLYRLTKRTGGSVVHMRTFLGRCARLERDKREARRAEMEGRVWVGSDGARTPFLELQPNWFDFVPREVRFFQDWEESSAHGARVYEHWALDIKDYEHDGKREIGFIPRPLRLPEEELEAGELSVHVLMDRIEAIDREMGLPFAWFFVMTHGNGVDPDVGEAIARGLREARVRLPDHDAKVLLRWADERYGF</sequence>
<gene>
    <name evidence="1" type="ORF">EET67_16315</name>
</gene>
<organism evidence="1 2">
    <name type="scientific">Borborobacter arsenicus</name>
    <dbReference type="NCBI Taxonomy" id="1851146"/>
    <lineage>
        <taxon>Bacteria</taxon>
        <taxon>Pseudomonadati</taxon>
        <taxon>Pseudomonadota</taxon>
        <taxon>Alphaproteobacteria</taxon>
        <taxon>Hyphomicrobiales</taxon>
        <taxon>Phyllobacteriaceae</taxon>
        <taxon>Borborobacter</taxon>
    </lineage>
</organism>
<name>A0A432V3K3_9HYPH</name>
<dbReference type="RefSeq" id="WP_128627596.1">
    <property type="nucleotide sequence ID" value="NZ_RKST01000016.1"/>
</dbReference>
<proteinExistence type="predicted"/>
<dbReference type="EMBL" id="RKST01000016">
    <property type="protein sequence ID" value="RUM96793.1"/>
    <property type="molecule type" value="Genomic_DNA"/>
</dbReference>
<protein>
    <submittedName>
        <fullName evidence="1">Uncharacterized protein</fullName>
    </submittedName>
</protein>
<comment type="caution">
    <text evidence="1">The sequence shown here is derived from an EMBL/GenBank/DDBJ whole genome shotgun (WGS) entry which is preliminary data.</text>
</comment>
<dbReference type="OrthoDB" id="9076234at2"/>
<dbReference type="Proteomes" id="UP000281647">
    <property type="component" value="Unassembled WGS sequence"/>
</dbReference>
<reference evidence="1 2" key="1">
    <citation type="submission" date="2018-11" db="EMBL/GenBank/DDBJ databases">
        <title>Pseudaminobacter arsenicus sp. nov., an arsenic-resistant bacterium isolated from arsenic-rich aquifers.</title>
        <authorList>
            <person name="Mu Y."/>
        </authorList>
    </citation>
    <scope>NUCLEOTIDE SEQUENCE [LARGE SCALE GENOMIC DNA]</scope>
    <source>
        <strain evidence="1 2">CB3</strain>
    </source>
</reference>